<dbReference type="GO" id="GO:0000387">
    <property type="term" value="P:spliceosomal snRNP assembly"/>
    <property type="evidence" value="ECO:0007669"/>
    <property type="project" value="TreeGrafter"/>
</dbReference>
<sequence>MTSTPQPRTVPLTCSGHTRPVVHLEYSELQSDNTYTLLSSCKDGNPMLRDWLGDWVGTFLGHKGAVWSARLSGGEASYAVTGSADFSAKVWDTFSGQCLHTFSHNHIVRSVAINGQGTSILTGGHEKKLRLFDLNRPTAEARLLTGGPAAEKGLAHDGNIRSVVWSRGDENVVVSVGEDKVVRHTVLKKHTLDVTPSSASLHPLNADRFFAGETSAGWVRIYDFESGEQRELHKGHHGPVHCVSYSPDGELAASGSEDGTIRLWQTWHGKAYGLWGG</sequence>
<protein>
    <recommendedName>
        <fullName evidence="6">Serine-threonine kinase receptor-associated protein</fullName>
    </recommendedName>
</protein>
<keyword evidence="2" id="KW-0507">mRNA processing</keyword>
<dbReference type="SMART" id="SM00320">
    <property type="entry name" value="WD40"/>
    <property type="match status" value="5"/>
</dbReference>
<keyword evidence="3" id="KW-0677">Repeat</keyword>
<evidence type="ECO:0000256" key="6">
    <source>
        <dbReference type="ARBA" id="ARBA00040390"/>
    </source>
</evidence>
<evidence type="ECO:0000256" key="1">
    <source>
        <dbReference type="ARBA" id="ARBA00022574"/>
    </source>
</evidence>
<dbReference type="SUPFAM" id="SSF50978">
    <property type="entry name" value="WD40 repeat-like"/>
    <property type="match status" value="1"/>
</dbReference>
<evidence type="ECO:0000313" key="9">
    <source>
        <dbReference type="Proteomes" id="UP000078113"/>
    </source>
</evidence>
<feature type="repeat" description="WD" evidence="7">
    <location>
        <begin position="233"/>
        <end position="265"/>
    </location>
</feature>
<dbReference type="GO" id="GO:0032797">
    <property type="term" value="C:SMN complex"/>
    <property type="evidence" value="ECO:0007669"/>
    <property type="project" value="TreeGrafter"/>
</dbReference>
<feature type="repeat" description="WD" evidence="7">
    <location>
        <begin position="59"/>
        <end position="101"/>
    </location>
</feature>
<proteinExistence type="inferred from homology"/>
<keyword evidence="9" id="KW-1185">Reference proteome</keyword>
<dbReference type="Gene3D" id="2.130.10.10">
    <property type="entry name" value="YVTN repeat-like/Quinoprotein amine dehydrogenase"/>
    <property type="match status" value="1"/>
</dbReference>
<feature type="repeat" description="WD" evidence="7">
    <location>
        <begin position="101"/>
        <end position="142"/>
    </location>
</feature>
<dbReference type="Proteomes" id="UP000078113">
    <property type="component" value="Unassembled WGS sequence"/>
</dbReference>
<gene>
    <name evidence="8" type="ORF">A4X09_0g6725</name>
</gene>
<dbReference type="AlphaFoldDB" id="A0A8X7T2T9"/>
<evidence type="ECO:0000256" key="2">
    <source>
        <dbReference type="ARBA" id="ARBA00022664"/>
    </source>
</evidence>
<dbReference type="InterPro" id="IPR036322">
    <property type="entry name" value="WD40_repeat_dom_sf"/>
</dbReference>
<accession>A0A8X7T2T9</accession>
<organism evidence="8 9">
    <name type="scientific">Tilletia walkeri</name>
    <dbReference type="NCBI Taxonomy" id="117179"/>
    <lineage>
        <taxon>Eukaryota</taxon>
        <taxon>Fungi</taxon>
        <taxon>Dikarya</taxon>
        <taxon>Basidiomycota</taxon>
        <taxon>Ustilaginomycotina</taxon>
        <taxon>Exobasidiomycetes</taxon>
        <taxon>Tilletiales</taxon>
        <taxon>Tilletiaceae</taxon>
        <taxon>Tilletia</taxon>
    </lineage>
</organism>
<dbReference type="PANTHER" id="PTHR19877">
    <property type="entry name" value="EUKARYOTIC TRANSLATION INITIATION FACTOR 3 SUBUNIT I"/>
    <property type="match status" value="1"/>
</dbReference>
<dbReference type="EMBL" id="LWDG02000469">
    <property type="protein sequence ID" value="KAE8265207.1"/>
    <property type="molecule type" value="Genomic_DNA"/>
</dbReference>
<dbReference type="PROSITE" id="PS50294">
    <property type="entry name" value="WD_REPEATS_REGION"/>
    <property type="match status" value="1"/>
</dbReference>
<evidence type="ECO:0000256" key="3">
    <source>
        <dbReference type="ARBA" id="ARBA00022737"/>
    </source>
</evidence>
<evidence type="ECO:0000313" key="8">
    <source>
        <dbReference type="EMBL" id="KAE8265207.1"/>
    </source>
</evidence>
<keyword evidence="1 7" id="KW-0853">WD repeat</keyword>
<reference evidence="8" key="2">
    <citation type="journal article" date="2019" name="IMA Fungus">
        <title>Genome sequencing and comparison of five Tilletia species to identify candidate genes for the detection of regulated species infecting wheat.</title>
        <authorList>
            <person name="Nguyen H.D.T."/>
            <person name="Sultana T."/>
            <person name="Kesanakurti P."/>
            <person name="Hambleton S."/>
        </authorList>
    </citation>
    <scope>NUCLEOTIDE SEQUENCE</scope>
    <source>
        <strain evidence="8">DAOMC 236422</strain>
    </source>
</reference>
<dbReference type="InterPro" id="IPR001680">
    <property type="entry name" value="WD40_rpt"/>
</dbReference>
<evidence type="ECO:0000256" key="7">
    <source>
        <dbReference type="PROSITE-ProRule" id="PRU00221"/>
    </source>
</evidence>
<comment type="caution">
    <text evidence="8">The sequence shown here is derived from an EMBL/GenBank/DDBJ whole genome shotgun (WGS) entry which is preliminary data.</text>
</comment>
<dbReference type="InterPro" id="IPR015943">
    <property type="entry name" value="WD40/YVTN_repeat-like_dom_sf"/>
</dbReference>
<dbReference type="PANTHER" id="PTHR19877:SF13">
    <property type="entry name" value="SERINE-THREONINE KINASE RECEPTOR-ASSOCIATED PROTEIN"/>
    <property type="match status" value="1"/>
</dbReference>
<comment type="similarity">
    <text evidence="5">Belongs to the WD repeat STRAP family.</text>
</comment>
<name>A0A8X7T2T9_9BASI</name>
<evidence type="ECO:0000256" key="4">
    <source>
        <dbReference type="ARBA" id="ARBA00023187"/>
    </source>
</evidence>
<dbReference type="Pfam" id="PF00400">
    <property type="entry name" value="WD40"/>
    <property type="match status" value="3"/>
</dbReference>
<dbReference type="PROSITE" id="PS50082">
    <property type="entry name" value="WD_REPEATS_2"/>
    <property type="match status" value="3"/>
</dbReference>
<keyword evidence="4" id="KW-0508">mRNA splicing</keyword>
<evidence type="ECO:0000256" key="5">
    <source>
        <dbReference type="ARBA" id="ARBA00038394"/>
    </source>
</evidence>
<reference evidence="8" key="1">
    <citation type="submission" date="2016-04" db="EMBL/GenBank/DDBJ databases">
        <authorList>
            <person name="Nguyen H.D."/>
            <person name="Samba Siva P."/>
            <person name="Cullis J."/>
            <person name="Levesque C.A."/>
            <person name="Hambleton S."/>
        </authorList>
    </citation>
    <scope>NUCLEOTIDE SEQUENCE</scope>
    <source>
        <strain evidence="8">DAOMC 236422</strain>
    </source>
</reference>
<dbReference type="GO" id="GO:0003723">
    <property type="term" value="F:RNA binding"/>
    <property type="evidence" value="ECO:0007669"/>
    <property type="project" value="TreeGrafter"/>
</dbReference>